<gene>
    <name evidence="1" type="ORF">GCM10011328_05690</name>
</gene>
<name>A0ABQ1FZ37_9GAMM</name>
<evidence type="ECO:0000313" key="2">
    <source>
        <dbReference type="Proteomes" id="UP000627464"/>
    </source>
</evidence>
<proteinExistence type="predicted"/>
<dbReference type="EMBL" id="BMFZ01000001">
    <property type="protein sequence ID" value="GGA33711.1"/>
    <property type="molecule type" value="Genomic_DNA"/>
</dbReference>
<comment type="caution">
    <text evidence="1">The sequence shown here is derived from an EMBL/GenBank/DDBJ whole genome shotgun (WGS) entry which is preliminary data.</text>
</comment>
<dbReference type="RefSeq" id="WP_229746346.1">
    <property type="nucleotide sequence ID" value="NZ_BMFZ01000001.1"/>
</dbReference>
<reference evidence="2" key="1">
    <citation type="journal article" date="2019" name="Int. J. Syst. Evol. Microbiol.">
        <title>The Global Catalogue of Microorganisms (GCM) 10K type strain sequencing project: providing services to taxonomists for standard genome sequencing and annotation.</title>
        <authorList>
            <consortium name="The Broad Institute Genomics Platform"/>
            <consortium name="The Broad Institute Genome Sequencing Center for Infectious Disease"/>
            <person name="Wu L."/>
            <person name="Ma J."/>
        </authorList>
    </citation>
    <scope>NUCLEOTIDE SEQUENCE [LARGE SCALE GENOMIC DNA]</scope>
    <source>
        <strain evidence="2">CGMCC 1.12806</strain>
    </source>
</reference>
<evidence type="ECO:0000313" key="1">
    <source>
        <dbReference type="EMBL" id="GGA33711.1"/>
    </source>
</evidence>
<sequence>MTQNAPDEAQVTEDLILSLCVARRISPASLERLAMRLAHLEAILDAQTDTGNQHDHFPSH</sequence>
<protein>
    <submittedName>
        <fullName evidence="1">Uncharacterized protein</fullName>
    </submittedName>
</protein>
<organism evidence="1 2">
    <name type="scientific">Hafnia psychrotolerans</name>
    <dbReference type="NCBI Taxonomy" id="1477018"/>
    <lineage>
        <taxon>Bacteria</taxon>
        <taxon>Pseudomonadati</taxon>
        <taxon>Pseudomonadota</taxon>
        <taxon>Gammaproteobacteria</taxon>
        <taxon>Enterobacterales</taxon>
        <taxon>Hafniaceae</taxon>
        <taxon>Hafnia</taxon>
    </lineage>
</organism>
<accession>A0ABQ1FZ37</accession>
<dbReference type="Proteomes" id="UP000627464">
    <property type="component" value="Unassembled WGS sequence"/>
</dbReference>
<keyword evidence="2" id="KW-1185">Reference proteome</keyword>